<feature type="compositionally biased region" description="Basic and acidic residues" evidence="1">
    <location>
        <begin position="62"/>
        <end position="93"/>
    </location>
</feature>
<protein>
    <submittedName>
        <fullName evidence="2">Uncharacterized protein</fullName>
    </submittedName>
</protein>
<feature type="region of interest" description="Disordered" evidence="1">
    <location>
        <begin position="305"/>
        <end position="396"/>
    </location>
</feature>
<feature type="non-terminal residue" evidence="2">
    <location>
        <position position="1"/>
    </location>
</feature>
<keyword evidence="3" id="KW-1185">Reference proteome</keyword>
<feature type="region of interest" description="Disordered" evidence="1">
    <location>
        <begin position="42"/>
        <end position="166"/>
    </location>
</feature>
<feature type="compositionally biased region" description="Basic and acidic residues" evidence="1">
    <location>
        <begin position="326"/>
        <end position="346"/>
    </location>
</feature>
<reference evidence="2 3" key="1">
    <citation type="submission" date="2021-05" db="EMBL/GenBank/DDBJ databases">
        <title>Genome Assembly of Synthetic Allotetraploid Brassica napus Reveals Homoeologous Exchanges between Subgenomes.</title>
        <authorList>
            <person name="Davis J.T."/>
        </authorList>
    </citation>
    <scope>NUCLEOTIDE SEQUENCE [LARGE SCALE GENOMIC DNA]</scope>
    <source>
        <strain evidence="3">cv. Da-Ae</strain>
        <tissue evidence="2">Seedling</tissue>
    </source>
</reference>
<dbReference type="EMBL" id="JAGKQM010000016">
    <property type="protein sequence ID" value="KAH0872356.1"/>
    <property type="molecule type" value="Genomic_DNA"/>
</dbReference>
<feature type="region of interest" description="Disordered" evidence="1">
    <location>
        <begin position="211"/>
        <end position="269"/>
    </location>
</feature>
<name>A0ABQ7YWR9_BRANA</name>
<feature type="compositionally biased region" description="Basic and acidic residues" evidence="1">
    <location>
        <begin position="155"/>
        <end position="165"/>
    </location>
</feature>
<organism evidence="2 3">
    <name type="scientific">Brassica napus</name>
    <name type="common">Rape</name>
    <dbReference type="NCBI Taxonomy" id="3708"/>
    <lineage>
        <taxon>Eukaryota</taxon>
        <taxon>Viridiplantae</taxon>
        <taxon>Streptophyta</taxon>
        <taxon>Embryophyta</taxon>
        <taxon>Tracheophyta</taxon>
        <taxon>Spermatophyta</taxon>
        <taxon>Magnoliopsida</taxon>
        <taxon>eudicotyledons</taxon>
        <taxon>Gunneridae</taxon>
        <taxon>Pentapetalae</taxon>
        <taxon>rosids</taxon>
        <taxon>malvids</taxon>
        <taxon>Brassicales</taxon>
        <taxon>Brassicaceae</taxon>
        <taxon>Brassiceae</taxon>
        <taxon>Brassica</taxon>
    </lineage>
</organism>
<feature type="compositionally biased region" description="Polar residues" evidence="1">
    <location>
        <begin position="211"/>
        <end position="227"/>
    </location>
</feature>
<evidence type="ECO:0000313" key="3">
    <source>
        <dbReference type="Proteomes" id="UP000824890"/>
    </source>
</evidence>
<evidence type="ECO:0000256" key="1">
    <source>
        <dbReference type="SAM" id="MobiDB-lite"/>
    </source>
</evidence>
<accession>A0ABQ7YWR9</accession>
<comment type="caution">
    <text evidence="2">The sequence shown here is derived from an EMBL/GenBank/DDBJ whole genome shotgun (WGS) entry which is preliminary data.</text>
</comment>
<feature type="compositionally biased region" description="Basic and acidic residues" evidence="1">
    <location>
        <begin position="101"/>
        <end position="142"/>
    </location>
</feature>
<sequence>KRRNEQLERPFRSLQEVLRVKFDMNQNRGTVEIIIRKKPRLTGRFGDSASSSSWRVKGYNTQDRDRSQFHDRDRSREQLRDHYDSRNRKDLAVRSDQVSPDSHRTVSDAHRYRRNEQMERSLSKQPRQDARMESRMEWHPVRSVEGISGDQGRPTSERETEEERRRKIMGKAVVTEKMVPEKPPALKYGAGGTLKITEPCPSVHVNQVCSEPSRSTITPSGDQQRQQQGKELDRPSIVREMNPRKPELESQKTRPYEPTATEAEEDDIELLSEEEINKIAEQYASVDFEMDEEMMEEDDLLDENMEDETQVLDTQVMVEQNNTDLRPTETLRCNEGERDKNGKQGSEEAQDLVKPQNKRNRKEAKEKLQLPTNGKRRGATSPDAKGNEASKKLALRGQWNTDFIKEIIAEEDVPRILSQ</sequence>
<proteinExistence type="predicted"/>
<feature type="compositionally biased region" description="Polar residues" evidence="1">
    <location>
        <begin position="311"/>
        <end position="325"/>
    </location>
</feature>
<gene>
    <name evidence="2" type="ORF">HID58_069718</name>
</gene>
<dbReference type="Proteomes" id="UP000824890">
    <property type="component" value="Unassembled WGS sequence"/>
</dbReference>
<evidence type="ECO:0000313" key="2">
    <source>
        <dbReference type="EMBL" id="KAH0872356.1"/>
    </source>
</evidence>
<feature type="compositionally biased region" description="Basic and acidic residues" evidence="1">
    <location>
        <begin position="228"/>
        <end position="255"/>
    </location>
</feature>